<keyword evidence="2" id="KW-1185">Reference proteome</keyword>
<comment type="caution">
    <text evidence="1">The sequence shown here is derived from an EMBL/GenBank/DDBJ whole genome shotgun (WGS) entry which is preliminary data.</text>
</comment>
<organism evidence="1 2">
    <name type="scientific">Ovis ammon polii</name>
    <dbReference type="NCBI Taxonomy" id="230172"/>
    <lineage>
        <taxon>Eukaryota</taxon>
        <taxon>Metazoa</taxon>
        <taxon>Chordata</taxon>
        <taxon>Craniata</taxon>
        <taxon>Vertebrata</taxon>
        <taxon>Euteleostomi</taxon>
        <taxon>Mammalia</taxon>
        <taxon>Eutheria</taxon>
        <taxon>Laurasiatheria</taxon>
        <taxon>Artiodactyla</taxon>
        <taxon>Ruminantia</taxon>
        <taxon>Pecora</taxon>
        <taxon>Bovidae</taxon>
        <taxon>Caprinae</taxon>
        <taxon>Ovis</taxon>
    </lineage>
</organism>
<accession>A0AAD4Y5H6</accession>
<sequence length="222" mass="23919">MLSLTVGTSWTGAVTAEQGVKDASVGGESSSQALPGLGSLACPHPLVYVLLQELLGVHVSEDKHFSASCQFTLGNNLNDYRGLYCFWLPLLIHKVLNACPAPQGVTDRRTPGVVGRLERHGERTSSSAVLRIPVMRSDEVTSVLCGISVLPPFVGELMIKRQTDRYSVFPCAHFNIKCEELSLEMTLEDQWLEGLKSKVEASILGVSASSEPGPVTRIVGAQ</sequence>
<dbReference type="Proteomes" id="UP001214576">
    <property type="component" value="Unassembled WGS sequence"/>
</dbReference>
<gene>
    <name evidence="1" type="ORF">MG293_014976</name>
</gene>
<dbReference type="EMBL" id="JAKZEL010000019">
    <property type="protein sequence ID" value="KAI4534116.1"/>
    <property type="molecule type" value="Genomic_DNA"/>
</dbReference>
<name>A0AAD4Y5H6_OVIAM</name>
<proteinExistence type="predicted"/>
<evidence type="ECO:0000313" key="2">
    <source>
        <dbReference type="Proteomes" id="UP001214576"/>
    </source>
</evidence>
<protein>
    <submittedName>
        <fullName evidence="1">Uncharacterized protein</fullName>
    </submittedName>
</protein>
<dbReference type="AlphaFoldDB" id="A0AAD4Y5H6"/>
<evidence type="ECO:0000313" key="1">
    <source>
        <dbReference type="EMBL" id="KAI4534116.1"/>
    </source>
</evidence>
<reference evidence="1" key="1">
    <citation type="submission" date="2022-03" db="EMBL/GenBank/DDBJ databases">
        <title>Genomic analyses of argali, domestic sheep and their hybrids provide insights into chromosomal evolution, heterosis and genetic basis of agronomic traits.</title>
        <authorList>
            <person name="Li M."/>
        </authorList>
    </citation>
    <scope>NUCLEOTIDE SEQUENCE</scope>
    <source>
        <strain evidence="1">CAU-MHL-2022a</strain>
        <tissue evidence="1">Skin</tissue>
    </source>
</reference>